<dbReference type="PANTHER" id="PTHR42852:SF6">
    <property type="entry name" value="THIOL:DISULFIDE INTERCHANGE PROTEIN DSBE"/>
    <property type="match status" value="1"/>
</dbReference>
<sequence>MLPPNWQKRVGLLVTELMRKTIIISTAGFLLILAVLITMMLTPRDTQSQSATAEAETQQPIAARPSCPPIGEIDLPCLGAERNNQGKDITVVNLWAWWCVPCRTELPLMQQLAAENPQWAVVGVHADQDAARGAQLLTDLGIDLPSYQDDTNAFAGKLGLPSVVPITVVFRGSEKLGVIPRAFTHYNDLATAIGEMVNQ</sequence>
<dbReference type="CDD" id="cd02966">
    <property type="entry name" value="TlpA_like_family"/>
    <property type="match status" value="1"/>
</dbReference>
<comment type="caution">
    <text evidence="9">The sequence shown here is derived from an EMBL/GenBank/DDBJ whole genome shotgun (WGS) entry which is preliminary data.</text>
</comment>
<dbReference type="InterPro" id="IPR036249">
    <property type="entry name" value="Thioredoxin-like_sf"/>
</dbReference>
<dbReference type="Proteomes" id="UP000249886">
    <property type="component" value="Unassembled WGS sequence"/>
</dbReference>
<organism evidence="9 10">
    <name type="scientific">Corynebacterium matruchotii</name>
    <dbReference type="NCBI Taxonomy" id="43768"/>
    <lineage>
        <taxon>Bacteria</taxon>
        <taxon>Bacillati</taxon>
        <taxon>Actinomycetota</taxon>
        <taxon>Actinomycetes</taxon>
        <taxon>Mycobacteriales</taxon>
        <taxon>Corynebacteriaceae</taxon>
        <taxon>Corynebacterium</taxon>
    </lineage>
</organism>
<keyword evidence="2" id="KW-0201">Cytochrome c-type biogenesis</keyword>
<feature type="compositionally biased region" description="Polar residues" evidence="6">
    <location>
        <begin position="48"/>
        <end position="60"/>
    </location>
</feature>
<evidence type="ECO:0000256" key="3">
    <source>
        <dbReference type="ARBA" id="ARBA00022968"/>
    </source>
</evidence>
<dbReference type="PROSITE" id="PS00194">
    <property type="entry name" value="THIOREDOXIN_1"/>
    <property type="match status" value="1"/>
</dbReference>
<evidence type="ECO:0000256" key="4">
    <source>
        <dbReference type="ARBA" id="ARBA00023157"/>
    </source>
</evidence>
<keyword evidence="4" id="KW-1015">Disulfide bond</keyword>
<evidence type="ECO:0000256" key="7">
    <source>
        <dbReference type="SAM" id="Phobius"/>
    </source>
</evidence>
<evidence type="ECO:0000256" key="1">
    <source>
        <dbReference type="ARBA" id="ARBA00004196"/>
    </source>
</evidence>
<dbReference type="PANTHER" id="PTHR42852">
    <property type="entry name" value="THIOL:DISULFIDE INTERCHANGE PROTEIN DSBE"/>
    <property type="match status" value="1"/>
</dbReference>
<keyword evidence="7" id="KW-1133">Transmembrane helix</keyword>
<reference evidence="9 10" key="1">
    <citation type="submission" date="2018-06" db="EMBL/GenBank/DDBJ databases">
        <authorList>
            <consortium name="Pathogen Informatics"/>
            <person name="Doyle S."/>
        </authorList>
    </citation>
    <scope>NUCLEOTIDE SEQUENCE [LARGE SCALE GENOMIC DNA]</scope>
    <source>
        <strain evidence="9 10">NCTC10254</strain>
    </source>
</reference>
<dbReference type="SUPFAM" id="SSF52833">
    <property type="entry name" value="Thioredoxin-like"/>
    <property type="match status" value="1"/>
</dbReference>
<dbReference type="GO" id="GO:0016491">
    <property type="term" value="F:oxidoreductase activity"/>
    <property type="evidence" value="ECO:0007669"/>
    <property type="project" value="InterPro"/>
</dbReference>
<dbReference type="EMBL" id="UARK01000001">
    <property type="protein sequence ID" value="SPW23762.1"/>
    <property type="molecule type" value="Genomic_DNA"/>
</dbReference>
<keyword evidence="7" id="KW-0472">Membrane</keyword>
<dbReference type="InterPro" id="IPR050553">
    <property type="entry name" value="Thioredoxin_ResA/DsbE_sf"/>
</dbReference>
<evidence type="ECO:0000313" key="10">
    <source>
        <dbReference type="Proteomes" id="UP000249886"/>
    </source>
</evidence>
<keyword evidence="3" id="KW-0735">Signal-anchor</keyword>
<dbReference type="InterPro" id="IPR000866">
    <property type="entry name" value="AhpC/TSA"/>
</dbReference>
<accession>A0A8B4GRG1</accession>
<dbReference type="AlphaFoldDB" id="A0A8B4GRG1"/>
<evidence type="ECO:0000259" key="8">
    <source>
        <dbReference type="PROSITE" id="PS51352"/>
    </source>
</evidence>
<feature type="transmembrane region" description="Helical" evidence="7">
    <location>
        <begin position="21"/>
        <end position="41"/>
    </location>
</feature>
<dbReference type="Pfam" id="PF00578">
    <property type="entry name" value="AhpC-TSA"/>
    <property type="match status" value="1"/>
</dbReference>
<evidence type="ECO:0000313" key="9">
    <source>
        <dbReference type="EMBL" id="SPW23762.1"/>
    </source>
</evidence>
<evidence type="ECO:0000256" key="2">
    <source>
        <dbReference type="ARBA" id="ARBA00022748"/>
    </source>
</evidence>
<dbReference type="InterPro" id="IPR017937">
    <property type="entry name" value="Thioredoxin_CS"/>
</dbReference>
<protein>
    <submittedName>
        <fullName evidence="9">Thioredoxin-related protein</fullName>
    </submittedName>
</protein>
<dbReference type="GO" id="GO:0016209">
    <property type="term" value="F:antioxidant activity"/>
    <property type="evidence" value="ECO:0007669"/>
    <property type="project" value="InterPro"/>
</dbReference>
<gene>
    <name evidence="9" type="primary">tlpA</name>
    <name evidence="9" type="ORF">NCTC10254_00119</name>
</gene>
<dbReference type="GO" id="GO:0017004">
    <property type="term" value="P:cytochrome complex assembly"/>
    <property type="evidence" value="ECO:0007669"/>
    <property type="project" value="UniProtKB-KW"/>
</dbReference>
<dbReference type="InterPro" id="IPR013766">
    <property type="entry name" value="Thioredoxin_domain"/>
</dbReference>
<comment type="subcellular location">
    <subcellularLocation>
        <location evidence="1">Cell envelope</location>
    </subcellularLocation>
</comment>
<proteinExistence type="predicted"/>
<evidence type="ECO:0000256" key="5">
    <source>
        <dbReference type="ARBA" id="ARBA00023284"/>
    </source>
</evidence>
<dbReference type="Gene3D" id="3.40.30.10">
    <property type="entry name" value="Glutaredoxin"/>
    <property type="match status" value="1"/>
</dbReference>
<keyword evidence="7" id="KW-0812">Transmembrane</keyword>
<dbReference type="PROSITE" id="PS51352">
    <property type="entry name" value="THIOREDOXIN_2"/>
    <property type="match status" value="1"/>
</dbReference>
<keyword evidence="5" id="KW-0676">Redox-active center</keyword>
<feature type="domain" description="Thioredoxin" evidence="8">
    <location>
        <begin position="52"/>
        <end position="198"/>
    </location>
</feature>
<evidence type="ECO:0000256" key="6">
    <source>
        <dbReference type="SAM" id="MobiDB-lite"/>
    </source>
</evidence>
<dbReference type="GO" id="GO:0030313">
    <property type="term" value="C:cell envelope"/>
    <property type="evidence" value="ECO:0007669"/>
    <property type="project" value="UniProtKB-SubCell"/>
</dbReference>
<feature type="region of interest" description="Disordered" evidence="6">
    <location>
        <begin position="48"/>
        <end position="67"/>
    </location>
</feature>
<name>A0A8B4GRG1_9CORY</name>